<feature type="domain" description="Vacuolar protein sorting-associated protein 54 N-terminal" evidence="6">
    <location>
        <begin position="75"/>
        <end position="365"/>
    </location>
</feature>
<evidence type="ECO:0000256" key="3">
    <source>
        <dbReference type="ARBA" id="ARBA00023054"/>
    </source>
</evidence>
<keyword evidence="3" id="KW-0175">Coiled coil</keyword>
<dbReference type="InterPro" id="IPR019515">
    <property type="entry name" value="VPS54_N"/>
</dbReference>
<evidence type="ECO:0000256" key="4">
    <source>
        <dbReference type="SAM" id="MobiDB-lite"/>
    </source>
</evidence>
<feature type="region of interest" description="Disordered" evidence="4">
    <location>
        <begin position="46"/>
        <end position="70"/>
    </location>
</feature>
<gene>
    <name evidence="7" type="ORF">PVAND_013367</name>
</gene>
<dbReference type="Pfam" id="PF10474">
    <property type="entry name" value="Syndetin_C"/>
    <property type="match status" value="1"/>
</dbReference>
<dbReference type="Proteomes" id="UP001107558">
    <property type="component" value="Chromosome 1"/>
</dbReference>
<sequence length="968" mass="112125">MKKVKHEVDDLKIKLFNLKQTILKQPMQIPQMGFSDHTIHNISLVPESYSTSRKSENDEEKPDDESTKLSDQEILESTAAIYFTEDVNMEEYEIKRLTEGGEQLKLEKIEETMNVLKSQHKVISKKVLQLILEKKNECNLEFQNVNETEKKLQEAVWVTQKARSYLNFAKKHLTGSSLEILGAYRKRQTLVELLEILKFLQELKFTSQKIEDLLKAGKYSEAISLLVQNKNQSEKYSEYTCTESFKQKLQDTMDATEISLDNALNNVTQKFDTNVYSELINAYKLLGKAHLAMDQLQLSFISAIHTSAFNVLKENLDQAVIDQNQKLLFEQMCENLALENVSNCLTQLCKSFWNILVCYYQVKTWHQNYKLYKSHDQTSTSKDETFNDDYIEEKLKKGQIRIWTDIQSKITIFLTTTKISQLKYESFIQILSIVQRMKKVGAEFCDDSDSSQKMLDAMKNQCIEFFKRYHVSSLDEINLFIEHEVWVQVQCFNSILQLQEYKSTKRAIKRYSNAIAVSNDDKKGENELTSNMAVLSVNSPTKRIPQDDSSIHSQDESSIYGSCGYFVRFSEKSSPFEIVFDRTMLEEDFLAGIADETSCYYSEDSSDNDNENITQLPNDKNQMSMTVNNTSLNILRIIGRYLQMCRLLYSIAPHIILSMTELIDFYIYAIYEIFAKDLTVPGEALHSIELTNNLRRISETVISKMRKWPPSMQMIEYDLKDSEQFYALAKRINAVESFNSIIQQFSFIHGYLDHLIESTRANADVIENEHQSLKFYIEEMKKCAEDIRKPIYMAVTSRAIDIHATITSINKVKWDVSHVMVEHNTYIDILNRSTQLFAMRLEEMSSSVSIPKDILWDCYAHVVCHVLVEGFANAKKCSAAGRALMQLDFTHFLSTVEQLSGMKHPTHQVYVDQYIKAFYLGSALEDFIMTQKLYSSRHMVGLINYACNDKKLRQKLLNLVENSNETKN</sequence>
<dbReference type="GO" id="GO:0005829">
    <property type="term" value="C:cytosol"/>
    <property type="evidence" value="ECO:0007669"/>
    <property type="project" value="GOC"/>
</dbReference>
<evidence type="ECO:0000259" key="5">
    <source>
        <dbReference type="Pfam" id="PF10474"/>
    </source>
</evidence>
<reference evidence="7" key="1">
    <citation type="submission" date="2021-03" db="EMBL/GenBank/DDBJ databases">
        <title>Chromosome level genome of the anhydrobiotic midge Polypedilum vanderplanki.</title>
        <authorList>
            <person name="Yoshida Y."/>
            <person name="Kikawada T."/>
            <person name="Gusev O."/>
        </authorList>
    </citation>
    <scope>NUCLEOTIDE SEQUENCE</scope>
    <source>
        <strain evidence="7">NIAS01</strain>
        <tissue evidence="7">Whole body or cell culture</tissue>
    </source>
</reference>
<name>A0A9J6CRB8_POLVA</name>
<dbReference type="GO" id="GO:0032456">
    <property type="term" value="P:endocytic recycling"/>
    <property type="evidence" value="ECO:0007669"/>
    <property type="project" value="InterPro"/>
</dbReference>
<dbReference type="Pfam" id="PF10475">
    <property type="entry name" value="Vps54_N"/>
    <property type="match status" value="1"/>
</dbReference>
<comment type="caution">
    <text evidence="7">The sequence shown here is derived from an EMBL/GenBank/DDBJ whole genome shotgun (WGS) entry which is preliminary data.</text>
</comment>
<keyword evidence="1" id="KW-0813">Transport</keyword>
<dbReference type="InterPro" id="IPR040047">
    <property type="entry name" value="VPS50"/>
</dbReference>
<dbReference type="PANTHER" id="PTHR13258">
    <property type="entry name" value="SYNDETIN"/>
    <property type="match status" value="1"/>
</dbReference>
<dbReference type="GO" id="GO:1990745">
    <property type="term" value="C:EARP complex"/>
    <property type="evidence" value="ECO:0007669"/>
    <property type="project" value="InterPro"/>
</dbReference>
<protein>
    <recommendedName>
        <fullName evidence="9">Coiled-coil domain-containing protein</fullName>
    </recommendedName>
</protein>
<dbReference type="GO" id="GO:0000149">
    <property type="term" value="F:SNARE binding"/>
    <property type="evidence" value="ECO:0007669"/>
    <property type="project" value="TreeGrafter"/>
</dbReference>
<dbReference type="GO" id="GO:0042147">
    <property type="term" value="P:retrograde transport, endosome to Golgi"/>
    <property type="evidence" value="ECO:0007669"/>
    <property type="project" value="InterPro"/>
</dbReference>
<dbReference type="OrthoDB" id="10263345at2759"/>
<dbReference type="InterPro" id="IPR019514">
    <property type="entry name" value="Syndetin_C"/>
</dbReference>
<dbReference type="AlphaFoldDB" id="A0A9J6CRB8"/>
<feature type="domain" description="Syndetin C-terminal" evidence="5">
    <location>
        <begin position="725"/>
        <end position="961"/>
    </location>
</feature>
<evidence type="ECO:0000313" key="8">
    <source>
        <dbReference type="Proteomes" id="UP001107558"/>
    </source>
</evidence>
<evidence type="ECO:0000259" key="6">
    <source>
        <dbReference type="Pfam" id="PF10475"/>
    </source>
</evidence>
<dbReference type="EMBL" id="JADBJN010000001">
    <property type="protein sequence ID" value="KAG5684123.1"/>
    <property type="molecule type" value="Genomic_DNA"/>
</dbReference>
<evidence type="ECO:0000313" key="7">
    <source>
        <dbReference type="EMBL" id="KAG5684123.1"/>
    </source>
</evidence>
<dbReference type="PANTHER" id="PTHR13258:SF0">
    <property type="entry name" value="SYNDETIN"/>
    <property type="match status" value="1"/>
</dbReference>
<evidence type="ECO:0000256" key="1">
    <source>
        <dbReference type="ARBA" id="ARBA00022448"/>
    </source>
</evidence>
<accession>A0A9J6CRB8</accession>
<keyword evidence="8" id="KW-1185">Reference proteome</keyword>
<organism evidence="7 8">
    <name type="scientific">Polypedilum vanderplanki</name>
    <name type="common">Sleeping chironomid midge</name>
    <dbReference type="NCBI Taxonomy" id="319348"/>
    <lineage>
        <taxon>Eukaryota</taxon>
        <taxon>Metazoa</taxon>
        <taxon>Ecdysozoa</taxon>
        <taxon>Arthropoda</taxon>
        <taxon>Hexapoda</taxon>
        <taxon>Insecta</taxon>
        <taxon>Pterygota</taxon>
        <taxon>Neoptera</taxon>
        <taxon>Endopterygota</taxon>
        <taxon>Diptera</taxon>
        <taxon>Nematocera</taxon>
        <taxon>Chironomoidea</taxon>
        <taxon>Chironomidae</taxon>
        <taxon>Chironominae</taxon>
        <taxon>Polypedilum</taxon>
        <taxon>Polypedilum</taxon>
    </lineage>
</organism>
<evidence type="ECO:0008006" key="9">
    <source>
        <dbReference type="Google" id="ProtNLM"/>
    </source>
</evidence>
<proteinExistence type="predicted"/>
<dbReference type="GO" id="GO:0015031">
    <property type="term" value="P:protein transport"/>
    <property type="evidence" value="ECO:0007669"/>
    <property type="project" value="UniProtKB-KW"/>
</dbReference>
<keyword evidence="2" id="KW-0653">Protein transport</keyword>
<evidence type="ECO:0000256" key="2">
    <source>
        <dbReference type="ARBA" id="ARBA00022927"/>
    </source>
</evidence>